<feature type="region of interest" description="Disordered" evidence="1">
    <location>
        <begin position="33"/>
        <end position="68"/>
    </location>
</feature>
<dbReference type="InterPro" id="IPR041898">
    <property type="entry name" value="MAGE_WH1"/>
</dbReference>
<dbReference type="GO" id="GO:0005634">
    <property type="term" value="C:nucleus"/>
    <property type="evidence" value="ECO:0007669"/>
    <property type="project" value="TreeGrafter"/>
</dbReference>
<name>A0A6P3F492_OCTDE</name>
<protein>
    <submittedName>
        <fullName evidence="4">Melanoma-associated antigen B5-like</fullName>
    </submittedName>
</protein>
<dbReference type="PROSITE" id="PS50838">
    <property type="entry name" value="MAGE"/>
    <property type="match status" value="1"/>
</dbReference>
<dbReference type="OrthoDB" id="205198at2759"/>
<gene>
    <name evidence="4" type="primary">LOC101565210</name>
</gene>
<evidence type="ECO:0000313" key="3">
    <source>
        <dbReference type="Proteomes" id="UP000515203"/>
    </source>
</evidence>
<dbReference type="Gene3D" id="1.10.10.1200">
    <property type="entry name" value="MAGE homology domain, winged helix WH1 motif"/>
    <property type="match status" value="1"/>
</dbReference>
<dbReference type="Pfam" id="PF01454">
    <property type="entry name" value="MAGE"/>
    <property type="match status" value="1"/>
</dbReference>
<keyword evidence="3" id="KW-1185">Reference proteome</keyword>
<feature type="region of interest" description="Disordered" evidence="1">
    <location>
        <begin position="83"/>
        <end position="103"/>
    </location>
</feature>
<reference evidence="4" key="1">
    <citation type="submission" date="2025-08" db="UniProtKB">
        <authorList>
            <consortium name="RefSeq"/>
        </authorList>
    </citation>
    <scope>IDENTIFICATION</scope>
</reference>
<evidence type="ECO:0000256" key="1">
    <source>
        <dbReference type="SAM" id="MobiDB-lite"/>
    </source>
</evidence>
<dbReference type="Proteomes" id="UP000515203">
    <property type="component" value="Unplaced"/>
</dbReference>
<dbReference type="RefSeq" id="XP_004631479.1">
    <property type="nucleotide sequence ID" value="XM_004631422.1"/>
</dbReference>
<evidence type="ECO:0000259" key="2">
    <source>
        <dbReference type="PROSITE" id="PS50838"/>
    </source>
</evidence>
<organism evidence="3 4">
    <name type="scientific">Octodon degus</name>
    <name type="common">Degu</name>
    <name type="synonym">Sciurus degus</name>
    <dbReference type="NCBI Taxonomy" id="10160"/>
    <lineage>
        <taxon>Eukaryota</taxon>
        <taxon>Metazoa</taxon>
        <taxon>Chordata</taxon>
        <taxon>Craniata</taxon>
        <taxon>Vertebrata</taxon>
        <taxon>Euteleostomi</taxon>
        <taxon>Mammalia</taxon>
        <taxon>Eutheria</taxon>
        <taxon>Euarchontoglires</taxon>
        <taxon>Glires</taxon>
        <taxon>Rodentia</taxon>
        <taxon>Hystricomorpha</taxon>
        <taxon>Octodontidae</taxon>
        <taxon>Octodon</taxon>
    </lineage>
</organism>
<feature type="domain" description="MAGE" evidence="2">
    <location>
        <begin position="157"/>
        <end position="356"/>
    </location>
</feature>
<accession>A0A6P3F492</accession>
<dbReference type="PANTHER" id="PTHR11736">
    <property type="entry name" value="MELANOMA-ASSOCIATED ANTIGEN MAGE ANTIGEN"/>
    <property type="match status" value="1"/>
</dbReference>
<dbReference type="Gene3D" id="1.10.10.1210">
    <property type="entry name" value="MAGE homology domain, winged helix WH2 motif"/>
    <property type="match status" value="1"/>
</dbReference>
<dbReference type="AlphaFoldDB" id="A0A6P3F492"/>
<dbReference type="FunCoup" id="A0A6P3F492">
    <property type="interactions" value="143"/>
</dbReference>
<dbReference type="SMART" id="SM01373">
    <property type="entry name" value="MAGE"/>
    <property type="match status" value="1"/>
</dbReference>
<dbReference type="InterPro" id="IPR041899">
    <property type="entry name" value="MAGE_WH2"/>
</dbReference>
<dbReference type="InterPro" id="IPR002190">
    <property type="entry name" value="MHD_dom"/>
</dbReference>
<dbReference type="InterPro" id="IPR037445">
    <property type="entry name" value="MAGE"/>
</dbReference>
<sequence>MLTQSPLPPPGACKPSSVHYSLLGLIRVIMPRGHKSRHHHAPKKHKEARVDSQSDEDAQEEVPSTAEAVTVVTEVEQGAAIKVKGEEKEEVEESSFSQDPPGAAYWSPPLTHRLSSPSTSGFSDEGSVVSSDNFSICKYEHSTSGASFWTESLSHKTRSPIKMLAWFILQKFDLKELFTMEEVENAVQPAFRNEFPEIFKSACEHLEAIFAVEVTEVETKHHYYDLISKLNLPNNGRVRPGRGYPKTGLLMKVLSVILMKNHCASEEDIWKFLKKMKVYPRKKHTIFGHTKKLLTQSFVSLKYLEYRQVPGSVPPCHEFLWGPQAHAEISKEKIMKFLSTMKKVSPNAFSYLYDDILKDKVEKIQAALAACSVTTPDPSSVVQATCPAPLPKLEDA</sequence>
<dbReference type="GO" id="GO:0000122">
    <property type="term" value="P:negative regulation of transcription by RNA polymerase II"/>
    <property type="evidence" value="ECO:0007669"/>
    <property type="project" value="TreeGrafter"/>
</dbReference>
<evidence type="ECO:0000313" key="4">
    <source>
        <dbReference type="RefSeq" id="XP_004631479.1"/>
    </source>
</evidence>
<dbReference type="GeneID" id="101565210"/>
<feature type="compositionally biased region" description="Basic residues" evidence="1">
    <location>
        <begin position="33"/>
        <end position="47"/>
    </location>
</feature>
<dbReference type="PANTHER" id="PTHR11736:SF35">
    <property type="entry name" value="MELANOMA-ASSOCIATED ANTIGEN B5"/>
    <property type="match status" value="1"/>
</dbReference>
<proteinExistence type="predicted"/>
<dbReference type="FunFam" id="1.10.10.1210:FF:000001">
    <property type="entry name" value="melanoma-associated antigen D1"/>
    <property type="match status" value="1"/>
</dbReference>
<dbReference type="InParanoid" id="A0A6P3F492"/>